<feature type="chain" id="PRO_5045207060" evidence="1">
    <location>
        <begin position="26"/>
        <end position="191"/>
    </location>
</feature>
<gene>
    <name evidence="2" type="ORF">K8U61_14610</name>
</gene>
<sequence>MGRRCRNQRRTLVAGLTVAAGLALTGCSGGSTEPDAGPSSVAAFPEVPTMDEPLDLELQPALRISFDGDCSQIRDMVALCSADDQDAFRPLGTAQAVTADEVTTAPAEGHTAWTTTVRFARNDRAAVRSARDTAAGFGGVVVAVVHGHLLATFAPLDIDPGTAHVLGLERAEAWSIVDAFIDAQNGSKQGM</sequence>
<organism evidence="2 3">
    <name type="scientific">Nocardioides mangrovi</name>
    <dbReference type="NCBI Taxonomy" id="2874580"/>
    <lineage>
        <taxon>Bacteria</taxon>
        <taxon>Bacillati</taxon>
        <taxon>Actinomycetota</taxon>
        <taxon>Actinomycetes</taxon>
        <taxon>Propionibacteriales</taxon>
        <taxon>Nocardioidaceae</taxon>
        <taxon>Nocardioides</taxon>
    </lineage>
</organism>
<evidence type="ECO:0000313" key="2">
    <source>
        <dbReference type="EMBL" id="MBZ5739402.1"/>
    </source>
</evidence>
<evidence type="ECO:0000256" key="1">
    <source>
        <dbReference type="SAM" id="SignalP"/>
    </source>
</evidence>
<proteinExistence type="predicted"/>
<protein>
    <submittedName>
        <fullName evidence="2">Uncharacterized protein</fullName>
    </submittedName>
</protein>
<comment type="caution">
    <text evidence="2">The sequence shown here is derived from an EMBL/GenBank/DDBJ whole genome shotgun (WGS) entry which is preliminary data.</text>
</comment>
<accession>A0ABS7UEV8</accession>
<evidence type="ECO:0000313" key="3">
    <source>
        <dbReference type="Proteomes" id="UP000780875"/>
    </source>
</evidence>
<dbReference type="PROSITE" id="PS51257">
    <property type="entry name" value="PROKAR_LIPOPROTEIN"/>
    <property type="match status" value="1"/>
</dbReference>
<dbReference type="Proteomes" id="UP000780875">
    <property type="component" value="Unassembled WGS sequence"/>
</dbReference>
<reference evidence="2 3" key="1">
    <citation type="submission" date="2021-09" db="EMBL/GenBank/DDBJ databases">
        <title>Whole genome sequence of Nocardioides sp. GBK3QG-3.</title>
        <authorList>
            <person name="Tuo L."/>
        </authorList>
    </citation>
    <scope>NUCLEOTIDE SEQUENCE [LARGE SCALE GENOMIC DNA]</scope>
    <source>
        <strain evidence="2 3">GBK3QG-3</strain>
    </source>
</reference>
<feature type="signal peptide" evidence="1">
    <location>
        <begin position="1"/>
        <end position="25"/>
    </location>
</feature>
<keyword evidence="1" id="KW-0732">Signal</keyword>
<name>A0ABS7UEV8_9ACTN</name>
<dbReference type="RefSeq" id="WP_224123770.1">
    <property type="nucleotide sequence ID" value="NZ_JAIQZJ010000008.1"/>
</dbReference>
<keyword evidence="3" id="KW-1185">Reference proteome</keyword>
<dbReference type="EMBL" id="JAIQZJ010000008">
    <property type="protein sequence ID" value="MBZ5739402.1"/>
    <property type="molecule type" value="Genomic_DNA"/>
</dbReference>